<gene>
    <name evidence="2" type="ORF">SAMN05421670_1429</name>
</gene>
<feature type="domain" description="Thioester reductase (TE)" evidence="1">
    <location>
        <begin position="6"/>
        <end position="239"/>
    </location>
</feature>
<keyword evidence="3" id="KW-1185">Reference proteome</keyword>
<dbReference type="GO" id="GO:0080019">
    <property type="term" value="F:alcohol-forming very long-chain fatty acyl-CoA reductase activity"/>
    <property type="evidence" value="ECO:0007669"/>
    <property type="project" value="InterPro"/>
</dbReference>
<dbReference type="InterPro" id="IPR013120">
    <property type="entry name" value="FAR_NAD-bd"/>
</dbReference>
<dbReference type="PANTHER" id="PTHR11011:SF45">
    <property type="entry name" value="FATTY ACYL-COA REDUCTASE CG8306-RELATED"/>
    <property type="match status" value="1"/>
</dbReference>
<organism evidence="2 3">
    <name type="scientific">Psychrobacillus psychrotolerans</name>
    <dbReference type="NCBI Taxonomy" id="126156"/>
    <lineage>
        <taxon>Bacteria</taxon>
        <taxon>Bacillati</taxon>
        <taxon>Bacillota</taxon>
        <taxon>Bacilli</taxon>
        <taxon>Bacillales</taxon>
        <taxon>Bacillaceae</taxon>
        <taxon>Psychrobacillus</taxon>
    </lineage>
</organism>
<accession>A0A1I5WTE2</accession>
<dbReference type="AlphaFoldDB" id="A0A1I5WTE2"/>
<dbReference type="CDD" id="cd05263">
    <property type="entry name" value="MupV_like_SDR_e"/>
    <property type="match status" value="1"/>
</dbReference>
<evidence type="ECO:0000259" key="1">
    <source>
        <dbReference type="Pfam" id="PF07993"/>
    </source>
</evidence>
<dbReference type="Proteomes" id="UP000198734">
    <property type="component" value="Unassembled WGS sequence"/>
</dbReference>
<dbReference type="GO" id="GO:0035336">
    <property type="term" value="P:long-chain fatty-acyl-CoA metabolic process"/>
    <property type="evidence" value="ECO:0007669"/>
    <property type="project" value="TreeGrafter"/>
</dbReference>
<dbReference type="EMBL" id="FOXU01000001">
    <property type="protein sequence ID" value="SFQ22838.1"/>
    <property type="molecule type" value="Genomic_DNA"/>
</dbReference>
<name>A0A1I5WTE2_9BACI</name>
<dbReference type="SUPFAM" id="SSF51735">
    <property type="entry name" value="NAD(P)-binding Rossmann-fold domains"/>
    <property type="match status" value="1"/>
</dbReference>
<sequence>MSSALITGFPGFLAKNIIKELRKQDAYSKIYVLVLPSQTGLAEKMIAEIYQDQHHSQTIEIIEGDITLPDAGIIKNTLEKLRDEVEYIWHLAAIYDLAVPKEIAWKVNVHGTEMFNRVVPQFSKLKRYTYFSTAYVAGLREGKLLETELIRPAGFKNHYEETKYEAELLVEKLKETIPVTIIRPGIVRGHSQTGETIKFDGPYFFVNMISNLRKLPFLPYLGKSTACINVVPSDYITKAAIYCSHSEEAIGKTLHLTDPNPYPVEEVYRAFVKELTGKYPKGRLPLPIAKTAVALSPVRKFLQVEKETLDYLTWNATFDTTNAESILTKGDITCPDFIQTVPTMIAFYNKHKNDTSFHIPIK</sequence>
<evidence type="ECO:0000313" key="2">
    <source>
        <dbReference type="EMBL" id="SFQ22838.1"/>
    </source>
</evidence>
<dbReference type="RefSeq" id="WP_093535522.1">
    <property type="nucleotide sequence ID" value="NZ_FOXU01000001.1"/>
</dbReference>
<protein>
    <submittedName>
        <fullName evidence="2">Thioester reductase domain-containing protein</fullName>
    </submittedName>
</protein>
<dbReference type="PANTHER" id="PTHR11011">
    <property type="entry name" value="MALE STERILITY PROTEIN 2-RELATED"/>
    <property type="match status" value="1"/>
</dbReference>
<dbReference type="Gene3D" id="3.40.50.720">
    <property type="entry name" value="NAD(P)-binding Rossmann-like Domain"/>
    <property type="match status" value="1"/>
</dbReference>
<dbReference type="Pfam" id="PF07993">
    <property type="entry name" value="NAD_binding_4"/>
    <property type="match status" value="1"/>
</dbReference>
<reference evidence="3" key="1">
    <citation type="submission" date="2016-10" db="EMBL/GenBank/DDBJ databases">
        <authorList>
            <person name="Varghese N."/>
            <person name="Submissions S."/>
        </authorList>
    </citation>
    <scope>NUCLEOTIDE SEQUENCE [LARGE SCALE GENOMIC DNA]</scope>
    <source>
        <strain evidence="3">DSM 11706</strain>
    </source>
</reference>
<dbReference type="InterPro" id="IPR036291">
    <property type="entry name" value="NAD(P)-bd_dom_sf"/>
</dbReference>
<evidence type="ECO:0000313" key="3">
    <source>
        <dbReference type="Proteomes" id="UP000198734"/>
    </source>
</evidence>
<dbReference type="OrthoDB" id="9807212at2"/>
<dbReference type="InterPro" id="IPR026055">
    <property type="entry name" value="FAR"/>
</dbReference>
<proteinExistence type="predicted"/>
<dbReference type="STRING" id="126156.SAMN05421670_1429"/>